<feature type="region of interest" description="Disordered" evidence="9">
    <location>
        <begin position="558"/>
        <end position="580"/>
    </location>
</feature>
<evidence type="ECO:0000256" key="8">
    <source>
        <dbReference type="RuleBase" id="RU361185"/>
    </source>
</evidence>
<evidence type="ECO:0000259" key="11">
    <source>
        <dbReference type="Pfam" id="PF01055"/>
    </source>
</evidence>
<evidence type="ECO:0000256" key="2">
    <source>
        <dbReference type="ARBA" id="ARBA00007806"/>
    </source>
</evidence>
<comment type="similarity">
    <text evidence="2 8">Belongs to the glycosyl hydrolase 31 family.</text>
</comment>
<gene>
    <name evidence="13" type="ORF">QBC37DRAFT_273852</name>
</gene>
<keyword evidence="5 8" id="KW-0378">Hydrolase</keyword>
<feature type="domain" description="Glycosyl hydrolase family 31 C-terminal" evidence="12">
    <location>
        <begin position="771"/>
        <end position="872"/>
    </location>
</feature>
<dbReference type="SUPFAM" id="SSF51445">
    <property type="entry name" value="(Trans)glycosidases"/>
    <property type="match status" value="1"/>
</dbReference>
<comment type="catalytic activity">
    <reaction evidence="1">
        <text>Hydrolysis of terminal, non-reducing (1-&gt;4)-linked alpha-D-glucose residues with release of alpha-D-glucose.</text>
        <dbReference type="EC" id="3.2.1.20"/>
    </reaction>
</comment>
<protein>
    <recommendedName>
        <fullName evidence="3">alpha-glucosidase</fullName>
        <ecNumber evidence="3">3.2.1.20</ecNumber>
    </recommendedName>
</protein>
<dbReference type="Proteomes" id="UP001301769">
    <property type="component" value="Unassembled WGS sequence"/>
</dbReference>
<dbReference type="InterPro" id="IPR000322">
    <property type="entry name" value="Glyco_hydro_31_TIM"/>
</dbReference>
<dbReference type="AlphaFoldDB" id="A0AAN6YHL6"/>
<evidence type="ECO:0000256" key="1">
    <source>
        <dbReference type="ARBA" id="ARBA00001657"/>
    </source>
</evidence>
<evidence type="ECO:0000256" key="4">
    <source>
        <dbReference type="ARBA" id="ARBA00022729"/>
    </source>
</evidence>
<dbReference type="GO" id="GO:0030246">
    <property type="term" value="F:carbohydrate binding"/>
    <property type="evidence" value="ECO:0007669"/>
    <property type="project" value="InterPro"/>
</dbReference>
<dbReference type="InterPro" id="IPR030459">
    <property type="entry name" value="Glyco_hydro_31_CS"/>
</dbReference>
<feature type="compositionally biased region" description="Polar residues" evidence="9">
    <location>
        <begin position="568"/>
        <end position="580"/>
    </location>
</feature>
<keyword evidence="14" id="KW-1185">Reference proteome</keyword>
<feature type="domain" description="Glycoside hydrolase family 31 TIM barrel" evidence="11">
    <location>
        <begin position="334"/>
        <end position="763"/>
    </location>
</feature>
<dbReference type="Gene3D" id="2.60.40.1180">
    <property type="entry name" value="Golgi alpha-mannosidase II"/>
    <property type="match status" value="2"/>
</dbReference>
<dbReference type="InterPro" id="IPR030458">
    <property type="entry name" value="Glyco_hydro_31_AS"/>
</dbReference>
<keyword evidence="7 8" id="KW-0326">Glycosidase</keyword>
<dbReference type="Pfam" id="PF01055">
    <property type="entry name" value="Glyco_hydro_31_2nd"/>
    <property type="match status" value="1"/>
</dbReference>
<dbReference type="CDD" id="cd06602">
    <property type="entry name" value="GH31_MGAM_SI_GAA"/>
    <property type="match status" value="1"/>
</dbReference>
<dbReference type="EMBL" id="MU858051">
    <property type="protein sequence ID" value="KAK4218831.1"/>
    <property type="molecule type" value="Genomic_DNA"/>
</dbReference>
<dbReference type="InterPro" id="IPR017853">
    <property type="entry name" value="GH"/>
</dbReference>
<sequence length="1003" mass="111302">MTLLVSTAYLLGAALLPGLALGGAVEYARQATPTAVGPDHPVFTVPSSADIGKNVIPNINDPLAVDAQDLCPGYLATNVQEESNGFAADLVLAGPPCNVYGTDIESLTLTVTFQDQDRLRVQIQPKYISKENETFFSLPEQLVPRPADLPGTQESDSLLEFHWSNKDTFGFKVQRKDTGHILFSTQGTKVVFENQFFEFKTFLPESYNLYGLGEVVRGFRLGNNLTRTLFAADVGDNVDANIYGSHPVYLDTRYFTKGANGELEYAAEATDKSAEYVSYTHGVYLRNAHAQEVLLRPEGVTWRALGGNIDLYFYNGPSAKDVITAYQHTAVGLPALQQYWTLGFHQCRWGYENWTVLQEVVDNFAKFEIPLETIWADIDYMKGYRNFDNDPIRFPYKEGADFLDRLHANGQHWIPIVDAAIYAPNPENASDAYPTFNRGIEANAFLLNPDGTPYIGAVWPGYTVFPDWVGAVLNGSGAIDWWIEELSLWYDKIKYDGIWIDMSEVASFCVGSCGSGNLTLNPAHPPFELPGEEGNLVLRYPEGFNLTNATEAAAASSAMASQDAAKPTASSTTEPYFRSTPTPGVRNINWPPYAINNFHNDLAVHAVSPNATSHGGYLQYDFHNLNGHQILNATYRALLSVFPGKRPFIIGRSTFAGSGKWAGHWGGDNESLWPFMYFSIPQALSFSLFGIPMFGPDTCGFGGNTDMELCSRWMQLSAFFPFYRNHNILGANPQEPYVWEAVAQATRTAMKVRFELLAWLYTLMVQASLTGDTVMRALSWEFEAEPWLAGADRQFLLGGGILVTPVLEQGMDTVDGVFPGLRTDGKGEVWYDWYNLTEVAGPHVHSILPGQNVTIEAPLGHIPVYQRGGHIIATQDPGMTTKEARQKPWGLRVPLDVHGKAEGKLYLDDGVSLEVEEKTWVTFEANEKGVTAVPEGDYTDKNPLRYVTLLGLQEGPQTVKVQGTKLGKDHWSYDDQAKTLKMMDLEAFFPAGAWKDRVEIMWK</sequence>
<dbReference type="EC" id="3.2.1.20" evidence="3"/>
<proteinExistence type="inferred from homology"/>
<keyword evidence="6" id="KW-0325">Glycoprotein</keyword>
<dbReference type="Gene3D" id="2.60.40.1760">
    <property type="entry name" value="glycosyl hydrolase (family 31)"/>
    <property type="match status" value="1"/>
</dbReference>
<evidence type="ECO:0000313" key="13">
    <source>
        <dbReference type="EMBL" id="KAK4218831.1"/>
    </source>
</evidence>
<dbReference type="PANTHER" id="PTHR22762">
    <property type="entry name" value="ALPHA-GLUCOSIDASE"/>
    <property type="match status" value="1"/>
</dbReference>
<dbReference type="InterPro" id="IPR011013">
    <property type="entry name" value="Gal_mutarotase_sf_dom"/>
</dbReference>
<organism evidence="13 14">
    <name type="scientific">Rhypophila decipiens</name>
    <dbReference type="NCBI Taxonomy" id="261697"/>
    <lineage>
        <taxon>Eukaryota</taxon>
        <taxon>Fungi</taxon>
        <taxon>Dikarya</taxon>
        <taxon>Ascomycota</taxon>
        <taxon>Pezizomycotina</taxon>
        <taxon>Sordariomycetes</taxon>
        <taxon>Sordariomycetidae</taxon>
        <taxon>Sordariales</taxon>
        <taxon>Naviculisporaceae</taxon>
        <taxon>Rhypophila</taxon>
    </lineage>
</organism>
<comment type="caution">
    <text evidence="13">The sequence shown here is derived from an EMBL/GenBank/DDBJ whole genome shotgun (WGS) entry which is preliminary data.</text>
</comment>
<dbReference type="Gene3D" id="3.20.20.80">
    <property type="entry name" value="Glycosidases"/>
    <property type="match status" value="2"/>
</dbReference>
<dbReference type="FunFam" id="3.20.20.80:FF:000138">
    <property type="entry name" value="Putative alpha-glucosidase AgdA"/>
    <property type="match status" value="1"/>
</dbReference>
<accession>A0AAN6YHL6</accession>
<dbReference type="CDD" id="cd14752">
    <property type="entry name" value="GH31_N"/>
    <property type="match status" value="1"/>
</dbReference>
<keyword evidence="4 10" id="KW-0732">Signal</keyword>
<feature type="signal peptide" evidence="10">
    <location>
        <begin position="1"/>
        <end position="22"/>
    </location>
</feature>
<evidence type="ECO:0000259" key="12">
    <source>
        <dbReference type="Pfam" id="PF21365"/>
    </source>
</evidence>
<reference evidence="13" key="2">
    <citation type="submission" date="2023-05" db="EMBL/GenBank/DDBJ databases">
        <authorList>
            <consortium name="Lawrence Berkeley National Laboratory"/>
            <person name="Steindorff A."/>
            <person name="Hensen N."/>
            <person name="Bonometti L."/>
            <person name="Westerberg I."/>
            <person name="Brannstrom I.O."/>
            <person name="Guillou S."/>
            <person name="Cros-Aarteil S."/>
            <person name="Calhoun S."/>
            <person name="Haridas S."/>
            <person name="Kuo A."/>
            <person name="Mondo S."/>
            <person name="Pangilinan J."/>
            <person name="Riley R."/>
            <person name="Labutti K."/>
            <person name="Andreopoulos B."/>
            <person name="Lipzen A."/>
            <person name="Chen C."/>
            <person name="Yanf M."/>
            <person name="Daum C."/>
            <person name="Ng V."/>
            <person name="Clum A."/>
            <person name="Ohm R."/>
            <person name="Martin F."/>
            <person name="Silar P."/>
            <person name="Natvig D."/>
            <person name="Lalanne C."/>
            <person name="Gautier V."/>
            <person name="Ament-Velasquez S.L."/>
            <person name="Kruys A."/>
            <person name="Hutchinson M.I."/>
            <person name="Powell A.J."/>
            <person name="Barry K."/>
            <person name="Miller A.N."/>
            <person name="Grigoriev I.V."/>
            <person name="Debuchy R."/>
            <person name="Gladieux P."/>
            <person name="Thoren M.H."/>
            <person name="Johannesson H."/>
        </authorList>
    </citation>
    <scope>NUCLEOTIDE SEQUENCE</scope>
    <source>
        <strain evidence="13">PSN293</strain>
    </source>
</reference>
<dbReference type="GO" id="GO:0004558">
    <property type="term" value="F:alpha-1,4-glucosidase activity"/>
    <property type="evidence" value="ECO:0007669"/>
    <property type="project" value="UniProtKB-EC"/>
</dbReference>
<evidence type="ECO:0000256" key="7">
    <source>
        <dbReference type="ARBA" id="ARBA00023295"/>
    </source>
</evidence>
<evidence type="ECO:0000313" key="14">
    <source>
        <dbReference type="Proteomes" id="UP001301769"/>
    </source>
</evidence>
<dbReference type="SUPFAM" id="SSF74650">
    <property type="entry name" value="Galactose mutarotase-like"/>
    <property type="match status" value="1"/>
</dbReference>
<evidence type="ECO:0000256" key="6">
    <source>
        <dbReference type="ARBA" id="ARBA00023180"/>
    </source>
</evidence>
<dbReference type="PROSITE" id="PS00707">
    <property type="entry name" value="GLYCOSYL_HYDROL_F31_2"/>
    <property type="match status" value="1"/>
</dbReference>
<dbReference type="Pfam" id="PF21365">
    <property type="entry name" value="Glyco_hydro_31_3rd"/>
    <property type="match status" value="1"/>
</dbReference>
<dbReference type="GO" id="GO:0005975">
    <property type="term" value="P:carbohydrate metabolic process"/>
    <property type="evidence" value="ECO:0007669"/>
    <property type="project" value="InterPro"/>
</dbReference>
<reference evidence="13" key="1">
    <citation type="journal article" date="2023" name="Mol. Phylogenet. Evol.">
        <title>Genome-scale phylogeny and comparative genomics of the fungal order Sordariales.</title>
        <authorList>
            <person name="Hensen N."/>
            <person name="Bonometti L."/>
            <person name="Westerberg I."/>
            <person name="Brannstrom I.O."/>
            <person name="Guillou S."/>
            <person name="Cros-Aarteil S."/>
            <person name="Calhoun S."/>
            <person name="Haridas S."/>
            <person name="Kuo A."/>
            <person name="Mondo S."/>
            <person name="Pangilinan J."/>
            <person name="Riley R."/>
            <person name="LaButti K."/>
            <person name="Andreopoulos B."/>
            <person name="Lipzen A."/>
            <person name="Chen C."/>
            <person name="Yan M."/>
            <person name="Daum C."/>
            <person name="Ng V."/>
            <person name="Clum A."/>
            <person name="Steindorff A."/>
            <person name="Ohm R.A."/>
            <person name="Martin F."/>
            <person name="Silar P."/>
            <person name="Natvig D.O."/>
            <person name="Lalanne C."/>
            <person name="Gautier V."/>
            <person name="Ament-Velasquez S.L."/>
            <person name="Kruys A."/>
            <person name="Hutchinson M.I."/>
            <person name="Powell A.J."/>
            <person name="Barry K."/>
            <person name="Miller A.N."/>
            <person name="Grigoriev I.V."/>
            <person name="Debuchy R."/>
            <person name="Gladieux P."/>
            <person name="Hiltunen Thoren M."/>
            <person name="Johannesson H."/>
        </authorList>
    </citation>
    <scope>NUCLEOTIDE SEQUENCE</scope>
    <source>
        <strain evidence="13">PSN293</strain>
    </source>
</reference>
<evidence type="ECO:0000256" key="9">
    <source>
        <dbReference type="SAM" id="MobiDB-lite"/>
    </source>
</evidence>
<evidence type="ECO:0000256" key="5">
    <source>
        <dbReference type="ARBA" id="ARBA00022801"/>
    </source>
</evidence>
<dbReference type="InterPro" id="IPR013780">
    <property type="entry name" value="Glyco_hydro_b"/>
</dbReference>
<feature type="chain" id="PRO_5042983530" description="alpha-glucosidase" evidence="10">
    <location>
        <begin position="23"/>
        <end position="1003"/>
    </location>
</feature>
<name>A0AAN6YHL6_9PEZI</name>
<dbReference type="SUPFAM" id="SSF51011">
    <property type="entry name" value="Glycosyl hydrolase domain"/>
    <property type="match status" value="1"/>
</dbReference>
<evidence type="ECO:0000256" key="3">
    <source>
        <dbReference type="ARBA" id="ARBA00012741"/>
    </source>
</evidence>
<dbReference type="PANTHER" id="PTHR22762:SF133">
    <property type="entry name" value="P-TYPE DOMAIN-CONTAINING PROTEIN"/>
    <property type="match status" value="1"/>
</dbReference>
<dbReference type="InterPro" id="IPR048395">
    <property type="entry name" value="Glyco_hydro_31_C"/>
</dbReference>
<dbReference type="PROSITE" id="PS00129">
    <property type="entry name" value="GLYCOSYL_HYDROL_F31_1"/>
    <property type="match status" value="1"/>
</dbReference>
<evidence type="ECO:0000256" key="10">
    <source>
        <dbReference type="SAM" id="SignalP"/>
    </source>
</evidence>